<accession>A0A833RXZ0</accession>
<name>A0A833RXZ0_9HYME</name>
<comment type="caution">
    <text evidence="1">The sequence shown here is derived from an EMBL/GenBank/DDBJ whole genome shotgun (WGS) entry which is preliminary data.</text>
</comment>
<evidence type="ECO:0000313" key="1">
    <source>
        <dbReference type="EMBL" id="KAF3425551.1"/>
    </source>
</evidence>
<dbReference type="EMBL" id="WNWW01000376">
    <property type="protein sequence ID" value="KAF3425551.1"/>
    <property type="molecule type" value="Genomic_DNA"/>
</dbReference>
<sequence>MSITLKSVCISDPVEMRCGELLARHDIPVAIKYKMSKQELIKELQYIINIVYKEILISLNEMRYETE</sequence>
<proteinExistence type="predicted"/>
<gene>
    <name evidence="1" type="ORF">E2986_14018</name>
</gene>
<keyword evidence="2" id="KW-1185">Reference proteome</keyword>
<dbReference type="AlphaFoldDB" id="A0A833RXZ0"/>
<protein>
    <submittedName>
        <fullName evidence="1">Uncharacterized protein</fullName>
    </submittedName>
</protein>
<dbReference type="Proteomes" id="UP000655588">
    <property type="component" value="Unassembled WGS sequence"/>
</dbReference>
<organism evidence="1 2">
    <name type="scientific">Frieseomelitta varia</name>
    <dbReference type="NCBI Taxonomy" id="561572"/>
    <lineage>
        <taxon>Eukaryota</taxon>
        <taxon>Metazoa</taxon>
        <taxon>Ecdysozoa</taxon>
        <taxon>Arthropoda</taxon>
        <taxon>Hexapoda</taxon>
        <taxon>Insecta</taxon>
        <taxon>Pterygota</taxon>
        <taxon>Neoptera</taxon>
        <taxon>Endopterygota</taxon>
        <taxon>Hymenoptera</taxon>
        <taxon>Apocrita</taxon>
        <taxon>Aculeata</taxon>
        <taxon>Apoidea</taxon>
        <taxon>Anthophila</taxon>
        <taxon>Apidae</taxon>
        <taxon>Frieseomelitta</taxon>
    </lineage>
</organism>
<evidence type="ECO:0000313" key="2">
    <source>
        <dbReference type="Proteomes" id="UP000655588"/>
    </source>
</evidence>
<reference evidence="1" key="1">
    <citation type="submission" date="2019-11" db="EMBL/GenBank/DDBJ databases">
        <title>The nuclear and mitochondrial genomes of Frieseomelitta varia - a highly eusocial stingless bee (Meliponini) with a permanently sterile worker caste.</title>
        <authorList>
            <person name="Freitas F.C.P."/>
            <person name="Lourenco A.P."/>
            <person name="Nunes F.M.F."/>
            <person name="Paschoal A.R."/>
            <person name="Abreu F.C.P."/>
            <person name="Barbin F.O."/>
            <person name="Bataglia L."/>
            <person name="Cardoso-Junior C.A.M."/>
            <person name="Cervoni M.S."/>
            <person name="Silva S.R."/>
            <person name="Dalarmi F."/>
            <person name="Del Lama M.A."/>
            <person name="Depintor T.S."/>
            <person name="Ferreira K.M."/>
            <person name="Goria P.S."/>
            <person name="Jaskot M.C."/>
            <person name="Lago D.C."/>
            <person name="Luna-Lucena D."/>
            <person name="Moda L.M."/>
            <person name="Nascimento L."/>
            <person name="Pedrino M."/>
            <person name="Rabico F.O."/>
            <person name="Sanches F.C."/>
            <person name="Santos D.E."/>
            <person name="Santos C.G."/>
            <person name="Vieira J."/>
            <person name="Lopes T.F."/>
            <person name="Barchuk A.R."/>
            <person name="Hartfelder K."/>
            <person name="Simoes Z.L.P."/>
            <person name="Bitondi M.M.G."/>
            <person name="Pinheiro D.G."/>
        </authorList>
    </citation>
    <scope>NUCLEOTIDE SEQUENCE</scope>
    <source>
        <strain evidence="1">USP_RPSP 00005682</strain>
        <tissue evidence="1">Whole individual</tissue>
    </source>
</reference>